<feature type="transmembrane region" description="Helical" evidence="11">
    <location>
        <begin position="74"/>
        <end position="93"/>
    </location>
</feature>
<gene>
    <name evidence="14" type="primary">LOC113791109</name>
</gene>
<evidence type="ECO:0000256" key="6">
    <source>
        <dbReference type="ARBA" id="ARBA00023040"/>
    </source>
</evidence>
<dbReference type="OrthoDB" id="6432764at2759"/>
<keyword evidence="6" id="KW-0297">G-protein coupled receptor</keyword>
<dbReference type="KEGG" id="dpte:113791109"/>
<name>A0A6P6XXI6_DERPT</name>
<dbReference type="PROSITE" id="PS50262">
    <property type="entry name" value="G_PROTEIN_RECEP_F1_2"/>
    <property type="match status" value="1"/>
</dbReference>
<dbReference type="GO" id="GO:0005886">
    <property type="term" value="C:plasma membrane"/>
    <property type="evidence" value="ECO:0007669"/>
    <property type="project" value="UniProtKB-SubCell"/>
</dbReference>
<keyword evidence="9" id="KW-0675">Receptor</keyword>
<evidence type="ECO:0000313" key="14">
    <source>
        <dbReference type="RefSeq" id="XP_027196639.1"/>
    </source>
</evidence>
<keyword evidence="4 11" id="KW-0812">Transmembrane</keyword>
<keyword evidence="8" id="KW-1015">Disulfide bond</keyword>
<evidence type="ECO:0000256" key="11">
    <source>
        <dbReference type="SAM" id="Phobius"/>
    </source>
</evidence>
<dbReference type="PANTHER" id="PTHR24248:SF199">
    <property type="entry name" value="IP13425P-RELATED"/>
    <property type="match status" value="1"/>
</dbReference>
<sequence>FLIYFLPLPLYTLIIGLSTLVIIIIIIIIIELITHGFEYTGVFVICWLPFFINALLSPLSRSYQEFVPNFISDFFLWLGYINSCVNPIIYTIFSPDFRTAFKRMLLGKKRIRSNKAGWAGKVAKV</sequence>
<evidence type="ECO:0000256" key="3">
    <source>
        <dbReference type="ARBA" id="ARBA00022475"/>
    </source>
</evidence>
<protein>
    <submittedName>
        <fullName evidence="14">5-hydroxytryptamine receptor-like</fullName>
    </submittedName>
</protein>
<feature type="transmembrane region" description="Helical" evidence="11">
    <location>
        <begin position="37"/>
        <end position="54"/>
    </location>
</feature>
<feature type="non-terminal residue" evidence="14">
    <location>
        <position position="1"/>
    </location>
</feature>
<dbReference type="InParanoid" id="A0A6P6XXI6"/>
<feature type="transmembrane region" description="Helical" evidence="11">
    <location>
        <begin position="6"/>
        <end position="30"/>
    </location>
</feature>
<keyword evidence="7 11" id="KW-0472">Membrane</keyword>
<reference evidence="14" key="1">
    <citation type="submission" date="2025-08" db="UniProtKB">
        <authorList>
            <consortium name="RefSeq"/>
        </authorList>
    </citation>
    <scope>IDENTIFICATION</scope>
    <source>
        <strain evidence="14">Airmid</strain>
    </source>
</reference>
<evidence type="ECO:0000256" key="8">
    <source>
        <dbReference type="ARBA" id="ARBA00023157"/>
    </source>
</evidence>
<evidence type="ECO:0000256" key="10">
    <source>
        <dbReference type="ARBA" id="ARBA00023224"/>
    </source>
</evidence>
<dbReference type="PRINTS" id="PR00237">
    <property type="entry name" value="GPCRRHODOPSN"/>
</dbReference>
<keyword evidence="10" id="KW-0807">Transducer</keyword>
<dbReference type="PANTHER" id="PTHR24248">
    <property type="entry name" value="ADRENERGIC RECEPTOR-RELATED G-PROTEIN COUPLED RECEPTOR"/>
    <property type="match status" value="1"/>
</dbReference>
<proteinExistence type="inferred from homology"/>
<accession>A0A6P6XXI6</accession>
<comment type="similarity">
    <text evidence="2">Belongs to the G-protein coupled receptor 1 family.</text>
</comment>
<dbReference type="SUPFAM" id="SSF81321">
    <property type="entry name" value="Family A G protein-coupled receptor-like"/>
    <property type="match status" value="1"/>
</dbReference>
<evidence type="ECO:0000313" key="13">
    <source>
        <dbReference type="Proteomes" id="UP000515146"/>
    </source>
</evidence>
<feature type="domain" description="G-protein coupled receptors family 1 profile" evidence="12">
    <location>
        <begin position="42"/>
        <end position="90"/>
    </location>
</feature>
<keyword evidence="3" id="KW-1003">Cell membrane</keyword>
<organism evidence="13 14">
    <name type="scientific">Dermatophagoides pteronyssinus</name>
    <name type="common">European house dust mite</name>
    <dbReference type="NCBI Taxonomy" id="6956"/>
    <lineage>
        <taxon>Eukaryota</taxon>
        <taxon>Metazoa</taxon>
        <taxon>Ecdysozoa</taxon>
        <taxon>Arthropoda</taxon>
        <taxon>Chelicerata</taxon>
        <taxon>Arachnida</taxon>
        <taxon>Acari</taxon>
        <taxon>Acariformes</taxon>
        <taxon>Sarcoptiformes</taxon>
        <taxon>Astigmata</taxon>
        <taxon>Psoroptidia</taxon>
        <taxon>Analgoidea</taxon>
        <taxon>Pyroglyphidae</taxon>
        <taxon>Dermatophagoidinae</taxon>
        <taxon>Dermatophagoides</taxon>
    </lineage>
</organism>
<dbReference type="GO" id="GO:0004993">
    <property type="term" value="F:G protein-coupled serotonin receptor activity"/>
    <property type="evidence" value="ECO:0007669"/>
    <property type="project" value="UniProtKB-ARBA"/>
</dbReference>
<dbReference type="Proteomes" id="UP000515146">
    <property type="component" value="Unplaced"/>
</dbReference>
<evidence type="ECO:0000256" key="2">
    <source>
        <dbReference type="ARBA" id="ARBA00010663"/>
    </source>
</evidence>
<dbReference type="GO" id="GO:0043410">
    <property type="term" value="P:positive regulation of MAPK cascade"/>
    <property type="evidence" value="ECO:0007669"/>
    <property type="project" value="TreeGrafter"/>
</dbReference>
<dbReference type="Gene3D" id="1.20.1070.10">
    <property type="entry name" value="Rhodopsin 7-helix transmembrane proteins"/>
    <property type="match status" value="1"/>
</dbReference>
<dbReference type="RefSeq" id="XP_027196639.1">
    <property type="nucleotide sequence ID" value="XM_027340838.1"/>
</dbReference>
<evidence type="ECO:0000256" key="5">
    <source>
        <dbReference type="ARBA" id="ARBA00022989"/>
    </source>
</evidence>
<dbReference type="InterPro" id="IPR017452">
    <property type="entry name" value="GPCR_Rhodpsn_7TM"/>
</dbReference>
<keyword evidence="5 11" id="KW-1133">Transmembrane helix</keyword>
<comment type="subcellular location">
    <subcellularLocation>
        <location evidence="1">Cell membrane</location>
        <topology evidence="1">Multi-pass membrane protein</topology>
    </subcellularLocation>
</comment>
<evidence type="ECO:0000256" key="1">
    <source>
        <dbReference type="ARBA" id="ARBA00004651"/>
    </source>
</evidence>
<dbReference type="GO" id="GO:0071880">
    <property type="term" value="P:adenylate cyclase-activating adrenergic receptor signaling pathway"/>
    <property type="evidence" value="ECO:0007669"/>
    <property type="project" value="TreeGrafter"/>
</dbReference>
<evidence type="ECO:0000259" key="12">
    <source>
        <dbReference type="PROSITE" id="PS50262"/>
    </source>
</evidence>
<dbReference type="Pfam" id="PF00001">
    <property type="entry name" value="7tm_1"/>
    <property type="match status" value="1"/>
</dbReference>
<dbReference type="AlphaFoldDB" id="A0A6P6XXI6"/>
<evidence type="ECO:0000256" key="9">
    <source>
        <dbReference type="ARBA" id="ARBA00023170"/>
    </source>
</evidence>
<keyword evidence="13" id="KW-1185">Reference proteome</keyword>
<evidence type="ECO:0000256" key="7">
    <source>
        <dbReference type="ARBA" id="ARBA00023136"/>
    </source>
</evidence>
<dbReference type="InterPro" id="IPR000276">
    <property type="entry name" value="GPCR_Rhodpsn"/>
</dbReference>
<evidence type="ECO:0000256" key="4">
    <source>
        <dbReference type="ARBA" id="ARBA00022692"/>
    </source>
</evidence>